<dbReference type="PROSITE" id="PS00036">
    <property type="entry name" value="BZIP_BASIC"/>
    <property type="match status" value="1"/>
</dbReference>
<dbReference type="InterPro" id="IPR004827">
    <property type="entry name" value="bZIP"/>
</dbReference>
<protein>
    <recommendedName>
        <fullName evidence="8">Putative transcription factor kapC</fullName>
    </recommendedName>
</protein>
<comment type="caution">
    <text evidence="11">The sequence shown here is derived from an EMBL/GenBank/DDBJ whole genome shotgun (WGS) entry which is preliminary data.</text>
</comment>
<dbReference type="EMBL" id="PGCI01000221">
    <property type="protein sequence ID" value="PLW33384.1"/>
    <property type="molecule type" value="Genomic_DNA"/>
</dbReference>
<evidence type="ECO:0000259" key="10">
    <source>
        <dbReference type="PROSITE" id="PS00036"/>
    </source>
</evidence>
<evidence type="ECO:0000256" key="5">
    <source>
        <dbReference type="ARBA" id="ARBA00023125"/>
    </source>
</evidence>
<evidence type="ECO:0000313" key="11">
    <source>
        <dbReference type="EMBL" id="PLW33384.1"/>
    </source>
</evidence>
<keyword evidence="5" id="KW-0238">DNA-binding</keyword>
<evidence type="ECO:0000256" key="6">
    <source>
        <dbReference type="ARBA" id="ARBA00023163"/>
    </source>
</evidence>
<keyword evidence="4" id="KW-0805">Transcription regulation</keyword>
<evidence type="ECO:0000256" key="2">
    <source>
        <dbReference type="ARBA" id="ARBA00004123"/>
    </source>
</evidence>
<dbReference type="InterPro" id="IPR050936">
    <property type="entry name" value="AP-1-like"/>
</dbReference>
<feature type="compositionally biased region" description="Pro residues" evidence="9">
    <location>
        <begin position="28"/>
        <end position="41"/>
    </location>
</feature>
<evidence type="ECO:0000256" key="8">
    <source>
        <dbReference type="ARBA" id="ARBA00044067"/>
    </source>
</evidence>
<reference evidence="11 12" key="1">
    <citation type="submission" date="2017-11" db="EMBL/GenBank/DDBJ databases">
        <title>De novo assembly and phasing of dikaryotic genomes from two isolates of Puccinia coronata f. sp. avenae, the causal agent of oat crown rust.</title>
        <authorList>
            <person name="Miller M.E."/>
            <person name="Zhang Y."/>
            <person name="Omidvar V."/>
            <person name="Sperschneider J."/>
            <person name="Schwessinger B."/>
            <person name="Raley C."/>
            <person name="Palmer J.M."/>
            <person name="Garnica D."/>
            <person name="Upadhyaya N."/>
            <person name="Rathjen J."/>
            <person name="Taylor J.M."/>
            <person name="Park R.F."/>
            <person name="Dodds P.N."/>
            <person name="Hirsch C.D."/>
            <person name="Kianian S.F."/>
            <person name="Figueroa M."/>
        </authorList>
    </citation>
    <scope>NUCLEOTIDE SEQUENCE [LARGE SCALE GENOMIC DNA]</scope>
    <source>
        <strain evidence="11">12SD80</strain>
    </source>
</reference>
<feature type="region of interest" description="Disordered" evidence="9">
    <location>
        <begin position="21"/>
        <end position="105"/>
    </location>
</feature>
<feature type="compositionally biased region" description="Basic and acidic residues" evidence="9">
    <location>
        <begin position="454"/>
        <end position="468"/>
    </location>
</feature>
<accession>A0A2N5U6K3</accession>
<feature type="domain" description="BZIP" evidence="10">
    <location>
        <begin position="263"/>
        <end position="278"/>
    </location>
</feature>
<evidence type="ECO:0000256" key="4">
    <source>
        <dbReference type="ARBA" id="ARBA00023015"/>
    </source>
</evidence>
<dbReference type="PANTHER" id="PTHR40621">
    <property type="entry name" value="TRANSCRIPTION FACTOR KAPC-RELATED"/>
    <property type="match status" value="1"/>
</dbReference>
<dbReference type="Proteomes" id="UP000235392">
    <property type="component" value="Unassembled WGS sequence"/>
</dbReference>
<proteinExistence type="inferred from homology"/>
<evidence type="ECO:0000313" key="12">
    <source>
        <dbReference type="Proteomes" id="UP000235392"/>
    </source>
</evidence>
<evidence type="ECO:0000256" key="7">
    <source>
        <dbReference type="ARBA" id="ARBA00023242"/>
    </source>
</evidence>
<dbReference type="GO" id="GO:0000976">
    <property type="term" value="F:transcription cis-regulatory region binding"/>
    <property type="evidence" value="ECO:0007669"/>
    <property type="project" value="InterPro"/>
</dbReference>
<evidence type="ECO:0000256" key="3">
    <source>
        <dbReference type="ARBA" id="ARBA00007163"/>
    </source>
</evidence>
<keyword evidence="7" id="KW-0539">Nucleus</keyword>
<dbReference type="Pfam" id="PF00170">
    <property type="entry name" value="bZIP_1"/>
    <property type="match status" value="1"/>
</dbReference>
<dbReference type="PANTHER" id="PTHR40621:SF11">
    <property type="entry name" value="TRANSCRIPTION FACTOR KAPC-RELATED"/>
    <property type="match status" value="1"/>
</dbReference>
<feature type="region of interest" description="Disordered" evidence="9">
    <location>
        <begin position="413"/>
        <end position="505"/>
    </location>
</feature>
<name>A0A2N5U6K3_9BASI</name>
<feature type="compositionally biased region" description="Low complexity" evidence="9">
    <location>
        <begin position="84"/>
        <end position="96"/>
    </location>
</feature>
<dbReference type="GO" id="GO:0090575">
    <property type="term" value="C:RNA polymerase II transcription regulator complex"/>
    <property type="evidence" value="ECO:0007669"/>
    <property type="project" value="TreeGrafter"/>
</dbReference>
<feature type="compositionally biased region" description="Polar residues" evidence="9">
    <location>
        <begin position="45"/>
        <end position="74"/>
    </location>
</feature>
<sequence>MAVSQPLSANENFSRPSLRSLAPLLNDLPPPSFSPHIPSPRPTATEHSCQNKNLKPHPNSASFQSPASPPTIESTPCPRPILKSSSLDSSSGASESPPTPSSQQFHSISPFSYAAFHPECTSVSSPILATSLDHPDYHAAPPSKRPRQLLNPEVRTPFLHHPHHHADAQNHSTYSARITGNFPKNHIPINDPVPVPTIHPKLKPLSGSCSASSREADESTYLPQYSDEHPPESHTYSHLGALAHPILLDEDRSLCTRPLKNTKRAAQNRAAQRAFRERKDRYVRELEARSVQFEEYLARYGLLEERERQIAAREAEFMHTSRQSRTINDGGSMDLKPMSSDEEKLNHIEKLEHQLNTSRQEIARLRVELLKFHNQEEMDQSCNRHMDWERGDGEISLPRAEYDASDVDIGAQTHCSPISSSSRITTRKPTASHHSQLWSRENHNGGKNYAKTEPTGKDHMCLDQRTHGNSDLTMPTATESQRESISGPRYSRNGCSGGDSTDASLGLHRQGHFSLSDITSDPFEQGGRDRKPIFASQCASEHPNGISALLHLSVPLGKATTENGFDRPVRLPAIQMHPEHSWSDDNRARLSVMK</sequence>
<dbReference type="InterPro" id="IPR046347">
    <property type="entry name" value="bZIP_sf"/>
</dbReference>
<feature type="compositionally biased region" description="Low complexity" evidence="9">
    <location>
        <begin position="416"/>
        <end position="429"/>
    </location>
</feature>
<comment type="subcellular location">
    <subcellularLocation>
        <location evidence="2">Nucleus</location>
    </subcellularLocation>
</comment>
<comment type="similarity">
    <text evidence="3">Belongs to the bZIP family.</text>
</comment>
<dbReference type="Gene3D" id="1.20.5.170">
    <property type="match status" value="1"/>
</dbReference>
<evidence type="ECO:0000256" key="1">
    <source>
        <dbReference type="ARBA" id="ARBA00004049"/>
    </source>
</evidence>
<evidence type="ECO:0000256" key="9">
    <source>
        <dbReference type="SAM" id="MobiDB-lite"/>
    </source>
</evidence>
<feature type="region of interest" description="Disordered" evidence="9">
    <location>
        <begin position="321"/>
        <end position="340"/>
    </location>
</feature>
<dbReference type="AlphaFoldDB" id="A0A2N5U6K3"/>
<dbReference type="GO" id="GO:0001228">
    <property type="term" value="F:DNA-binding transcription activator activity, RNA polymerase II-specific"/>
    <property type="evidence" value="ECO:0007669"/>
    <property type="project" value="TreeGrafter"/>
</dbReference>
<gene>
    <name evidence="11" type="ORF">PCASD_13014</name>
</gene>
<keyword evidence="6" id="KW-0804">Transcription</keyword>
<organism evidence="11 12">
    <name type="scientific">Puccinia coronata f. sp. avenae</name>
    <dbReference type="NCBI Taxonomy" id="200324"/>
    <lineage>
        <taxon>Eukaryota</taxon>
        <taxon>Fungi</taxon>
        <taxon>Dikarya</taxon>
        <taxon>Basidiomycota</taxon>
        <taxon>Pucciniomycotina</taxon>
        <taxon>Pucciniomycetes</taxon>
        <taxon>Pucciniales</taxon>
        <taxon>Pucciniaceae</taxon>
        <taxon>Puccinia</taxon>
    </lineage>
</organism>
<comment type="function">
    <text evidence="1">Putative transcription factor.</text>
</comment>
<dbReference type="SUPFAM" id="SSF57959">
    <property type="entry name" value="Leucine zipper domain"/>
    <property type="match status" value="1"/>
</dbReference>
<feature type="compositionally biased region" description="Polar residues" evidence="9">
    <location>
        <begin position="469"/>
        <end position="479"/>
    </location>
</feature>